<comment type="similarity">
    <text evidence="2 11">Belongs to the mitochondrial carrier (TC 2.A.29) family.</text>
</comment>
<proteinExistence type="inferred from homology"/>
<evidence type="ECO:0000256" key="6">
    <source>
        <dbReference type="ARBA" id="ARBA00022792"/>
    </source>
</evidence>
<feature type="compositionally biased region" description="Basic and acidic residues" evidence="12">
    <location>
        <begin position="333"/>
        <end position="345"/>
    </location>
</feature>
<dbReference type="Pfam" id="PF00153">
    <property type="entry name" value="Mito_carr"/>
    <property type="match status" value="4"/>
</dbReference>
<dbReference type="PROSITE" id="PS50920">
    <property type="entry name" value="SOLCAR"/>
    <property type="match status" value="3"/>
</dbReference>
<evidence type="ECO:0000256" key="3">
    <source>
        <dbReference type="ARBA" id="ARBA00022448"/>
    </source>
</evidence>
<reference evidence="13 14" key="1">
    <citation type="journal article" date="2024" name="Commun. Biol.">
        <title>Comparative genomic analysis of thermophilic fungi reveals convergent evolutionary adaptations and gene losses.</title>
        <authorList>
            <person name="Steindorff A.S."/>
            <person name="Aguilar-Pontes M.V."/>
            <person name="Robinson A.J."/>
            <person name="Andreopoulos B."/>
            <person name="LaButti K."/>
            <person name="Kuo A."/>
            <person name="Mondo S."/>
            <person name="Riley R."/>
            <person name="Otillar R."/>
            <person name="Haridas S."/>
            <person name="Lipzen A."/>
            <person name="Grimwood J."/>
            <person name="Schmutz J."/>
            <person name="Clum A."/>
            <person name="Reid I.D."/>
            <person name="Moisan M.C."/>
            <person name="Butler G."/>
            <person name="Nguyen T.T.M."/>
            <person name="Dewar K."/>
            <person name="Conant G."/>
            <person name="Drula E."/>
            <person name="Henrissat B."/>
            <person name="Hansel C."/>
            <person name="Singer S."/>
            <person name="Hutchinson M.I."/>
            <person name="de Vries R.P."/>
            <person name="Natvig D.O."/>
            <person name="Powell A.J."/>
            <person name="Tsang A."/>
            <person name="Grigoriev I.V."/>
        </authorList>
    </citation>
    <scope>NUCLEOTIDE SEQUENCE [LARGE SCALE GENOMIC DNA]</scope>
    <source>
        <strain evidence="13 14">ATCC 22073</strain>
    </source>
</reference>
<keyword evidence="9 10" id="KW-0472">Membrane</keyword>
<dbReference type="PANTHER" id="PTHR45760">
    <property type="entry name" value="FI19922P1-RELATED"/>
    <property type="match status" value="1"/>
</dbReference>
<evidence type="ECO:0000256" key="10">
    <source>
        <dbReference type="PROSITE-ProRule" id="PRU00282"/>
    </source>
</evidence>
<feature type="repeat" description="Solcar" evidence="10">
    <location>
        <begin position="127"/>
        <end position="211"/>
    </location>
</feature>
<evidence type="ECO:0000313" key="13">
    <source>
        <dbReference type="EMBL" id="KAL2270205.1"/>
    </source>
</evidence>
<comment type="caution">
    <text evidence="13">The sequence shown here is derived from an EMBL/GenBank/DDBJ whole genome shotgun (WGS) entry which is preliminary data.</text>
</comment>
<feature type="repeat" description="Solcar" evidence="10">
    <location>
        <begin position="221"/>
        <end position="309"/>
    </location>
</feature>
<keyword evidence="4 10" id="KW-0812">Transmembrane</keyword>
<keyword evidence="14" id="KW-1185">Reference proteome</keyword>
<protein>
    <submittedName>
        <fullName evidence="13">Uncharacterized protein</fullName>
    </submittedName>
</protein>
<feature type="region of interest" description="Disordered" evidence="12">
    <location>
        <begin position="333"/>
        <end position="352"/>
    </location>
</feature>
<dbReference type="GeneID" id="98123297"/>
<dbReference type="RefSeq" id="XP_070868929.1">
    <property type="nucleotide sequence ID" value="XM_071008653.1"/>
</dbReference>
<sequence length="530" mass="56790">MAAFARSPDMYNAGQNHDIIRDGRVASPPGALDGSDPEPVDITAWQKMLSATSGSLLTALLATPLDVVRVRWQSQNVTQPPRNFTKLALPSNLPFRQTDLGVTACCREVFFSTNTSEACFLGPRPLGAAKLAGATAATAASSAAAATAPNPITCAVQQAQQRVFTSTFDGLRKIARNEGVTTLWRGLSPTLIMAIPANIIYFTGYEWLRFNRASPVARAVPDDYAALVAGSAARVLAATAVSPIELFRTRLQALRGDHGNHLVATFRGVRDMVAAHGYRSLWRGLTLTLWRDVPFSGMYWWGYETIRGRLADARARRREAELGANLDSDLERGRAREATGEDRARRCSRSGAAENHADTFADSFIAGAASGGFASVVTMPFDVGKTRTQVFRDSPQASSSSFSSASASASSSSSSSTARPTPPSPPEQRNMVRLLWHIFRTEGLPGLFRGCVPRTLRVAPACAIMISSYEVGKRVFRGANERALAERRLAAASAASGEEAENGHGRHHHEHGHMLSAEEAAAPGAAGDEP</sequence>
<dbReference type="PANTHER" id="PTHR45760:SF2">
    <property type="entry name" value="FI19922P1-RELATED"/>
    <property type="match status" value="1"/>
</dbReference>
<keyword evidence="7" id="KW-1133">Transmembrane helix</keyword>
<evidence type="ECO:0000313" key="14">
    <source>
        <dbReference type="Proteomes" id="UP001600064"/>
    </source>
</evidence>
<dbReference type="InterPro" id="IPR045315">
    <property type="entry name" value="Mtm1-like"/>
</dbReference>
<evidence type="ECO:0000256" key="5">
    <source>
        <dbReference type="ARBA" id="ARBA00022737"/>
    </source>
</evidence>
<accession>A0ABR4DIN3</accession>
<evidence type="ECO:0000256" key="2">
    <source>
        <dbReference type="ARBA" id="ARBA00006375"/>
    </source>
</evidence>
<evidence type="ECO:0000256" key="1">
    <source>
        <dbReference type="ARBA" id="ARBA00004448"/>
    </source>
</evidence>
<keyword evidence="3 11" id="KW-0813">Transport</keyword>
<evidence type="ECO:0000256" key="12">
    <source>
        <dbReference type="SAM" id="MobiDB-lite"/>
    </source>
</evidence>
<dbReference type="SUPFAM" id="SSF103506">
    <property type="entry name" value="Mitochondrial carrier"/>
    <property type="match status" value="1"/>
</dbReference>
<evidence type="ECO:0000256" key="11">
    <source>
        <dbReference type="RuleBase" id="RU000488"/>
    </source>
</evidence>
<comment type="subcellular location">
    <subcellularLocation>
        <location evidence="1">Mitochondrion inner membrane</location>
        <topology evidence="1">Multi-pass membrane protein</topology>
    </subcellularLocation>
</comment>
<organism evidence="13 14">
    <name type="scientific">Remersonia thermophila</name>
    <dbReference type="NCBI Taxonomy" id="72144"/>
    <lineage>
        <taxon>Eukaryota</taxon>
        <taxon>Fungi</taxon>
        <taxon>Dikarya</taxon>
        <taxon>Ascomycota</taxon>
        <taxon>Pezizomycotina</taxon>
        <taxon>Sordariomycetes</taxon>
        <taxon>Sordariomycetidae</taxon>
        <taxon>Sordariales</taxon>
        <taxon>Sordariales incertae sedis</taxon>
        <taxon>Remersonia</taxon>
    </lineage>
</organism>
<gene>
    <name evidence="13" type="ORF">VTJ83DRAFT_2389</name>
</gene>
<feature type="region of interest" description="Disordered" evidence="12">
    <location>
        <begin position="493"/>
        <end position="513"/>
    </location>
</feature>
<evidence type="ECO:0000256" key="9">
    <source>
        <dbReference type="ARBA" id="ARBA00023136"/>
    </source>
</evidence>
<feature type="region of interest" description="Disordered" evidence="12">
    <location>
        <begin position="392"/>
        <end position="428"/>
    </location>
</feature>
<evidence type="ECO:0000256" key="7">
    <source>
        <dbReference type="ARBA" id="ARBA00022989"/>
    </source>
</evidence>
<name>A0ABR4DIN3_9PEZI</name>
<keyword evidence="5" id="KW-0677">Repeat</keyword>
<dbReference type="Proteomes" id="UP001600064">
    <property type="component" value="Unassembled WGS sequence"/>
</dbReference>
<feature type="repeat" description="Solcar" evidence="10">
    <location>
        <begin position="358"/>
        <end position="475"/>
    </location>
</feature>
<evidence type="ECO:0000256" key="4">
    <source>
        <dbReference type="ARBA" id="ARBA00022692"/>
    </source>
</evidence>
<keyword evidence="6" id="KW-0999">Mitochondrion inner membrane</keyword>
<feature type="compositionally biased region" description="Low complexity" evidence="12">
    <location>
        <begin position="394"/>
        <end position="419"/>
    </location>
</feature>
<dbReference type="EMBL" id="JAZGUE010000002">
    <property type="protein sequence ID" value="KAL2270205.1"/>
    <property type="molecule type" value="Genomic_DNA"/>
</dbReference>
<dbReference type="InterPro" id="IPR018108">
    <property type="entry name" value="MCP_transmembrane"/>
</dbReference>
<evidence type="ECO:0000256" key="8">
    <source>
        <dbReference type="ARBA" id="ARBA00023128"/>
    </source>
</evidence>
<dbReference type="InterPro" id="IPR023395">
    <property type="entry name" value="MCP_dom_sf"/>
</dbReference>
<dbReference type="Gene3D" id="1.50.40.10">
    <property type="entry name" value="Mitochondrial carrier domain"/>
    <property type="match status" value="1"/>
</dbReference>
<keyword evidence="8" id="KW-0496">Mitochondrion</keyword>